<gene>
    <name evidence="1" type="primary">ORF11</name>
</gene>
<keyword evidence="1" id="KW-0150">Chloroplast</keyword>
<dbReference type="RefSeq" id="YP_009729354.1">
    <property type="nucleotide sequence ID" value="NC_045914.1"/>
</dbReference>
<accession>A0A6B9VYY7</accession>
<reference evidence="1" key="1">
    <citation type="journal article" date="2019" name="BMC Genomics">
        <title>Promising prospects of nanopore sequencing for algal hologenomics and structural variation discovery.</title>
        <authorList>
            <person name="Sauvage T."/>
            <person name="Schmidt W.E."/>
            <person name="Yoon H.S."/>
            <person name="Paul V.J."/>
            <person name="Fredericq S."/>
        </authorList>
    </citation>
    <scope>NUCLEOTIDE SEQUENCE</scope>
</reference>
<dbReference type="SUPFAM" id="SSF53335">
    <property type="entry name" value="S-adenosyl-L-methionine-dependent methyltransferases"/>
    <property type="match status" value="1"/>
</dbReference>
<dbReference type="GeneID" id="44139541"/>
<geneLocation type="chloroplast" evidence="1"/>
<organism evidence="1">
    <name type="scientific">Caulerpa ashmeadii</name>
    <dbReference type="NCBI Taxonomy" id="177078"/>
    <lineage>
        <taxon>Eukaryota</taxon>
        <taxon>Viridiplantae</taxon>
        <taxon>Chlorophyta</taxon>
        <taxon>core chlorophytes</taxon>
        <taxon>Ulvophyceae</taxon>
        <taxon>TCBD clade</taxon>
        <taxon>Bryopsidales</taxon>
        <taxon>Halimedineae</taxon>
        <taxon>Caulerpaceae</taxon>
        <taxon>Caulerpa</taxon>
    </lineage>
</organism>
<name>A0A6B9VYY7_9CHLO</name>
<dbReference type="EMBL" id="MH745228">
    <property type="protein sequence ID" value="QHQ73266.1"/>
    <property type="molecule type" value="Genomic_DNA"/>
</dbReference>
<keyword evidence="1" id="KW-0934">Plastid</keyword>
<dbReference type="InterPro" id="IPR029063">
    <property type="entry name" value="SAM-dependent_MTases_sf"/>
</dbReference>
<sequence length="173" mass="20121">MGENPILGVVVQTGIINKPSNKKILKWLKCNFQILGIINLPVYAFRKAGSNMKTVLLFLSKYSKPYQFIKDIPNYKIFFSIAEHIGYDSAFKDDFKELPGILKHYKNKTNSKNCFWYNFNKLEYRIDPIYYFNKKFILKQINKLQKQNIKIVQLSEILVDGEVSGKSPRGGII</sequence>
<dbReference type="Gene3D" id="3.40.50.150">
    <property type="entry name" value="Vaccinia Virus protein VP39"/>
    <property type="match status" value="1"/>
</dbReference>
<dbReference type="AlphaFoldDB" id="A0A6B9VYY7"/>
<evidence type="ECO:0000313" key="1">
    <source>
        <dbReference type="EMBL" id="QHQ73266.1"/>
    </source>
</evidence>
<protein>
    <submittedName>
        <fullName evidence="1">Uncharacterized protein</fullName>
    </submittedName>
</protein>
<proteinExistence type="predicted"/>